<protein>
    <submittedName>
        <fullName evidence="1">Uncharacterized protein</fullName>
    </submittedName>
</protein>
<comment type="caution">
    <text evidence="1">The sequence shown here is derived from an EMBL/GenBank/DDBJ whole genome shotgun (WGS) entry which is preliminary data.</text>
</comment>
<name>A0ACB7G4J0_MANES</name>
<proteinExistence type="predicted"/>
<keyword evidence="2" id="KW-1185">Reference proteome</keyword>
<gene>
    <name evidence="1" type="ORF">MANES_17G119771v8</name>
</gene>
<organism evidence="1 2">
    <name type="scientific">Manihot esculenta</name>
    <name type="common">Cassava</name>
    <name type="synonym">Jatropha manihot</name>
    <dbReference type="NCBI Taxonomy" id="3983"/>
    <lineage>
        <taxon>Eukaryota</taxon>
        <taxon>Viridiplantae</taxon>
        <taxon>Streptophyta</taxon>
        <taxon>Embryophyta</taxon>
        <taxon>Tracheophyta</taxon>
        <taxon>Spermatophyta</taxon>
        <taxon>Magnoliopsida</taxon>
        <taxon>eudicotyledons</taxon>
        <taxon>Gunneridae</taxon>
        <taxon>Pentapetalae</taxon>
        <taxon>rosids</taxon>
        <taxon>fabids</taxon>
        <taxon>Malpighiales</taxon>
        <taxon>Euphorbiaceae</taxon>
        <taxon>Crotonoideae</taxon>
        <taxon>Manihoteae</taxon>
        <taxon>Manihot</taxon>
    </lineage>
</organism>
<reference evidence="2" key="1">
    <citation type="journal article" date="2016" name="Nat. Biotechnol.">
        <title>Sequencing wild and cultivated cassava and related species reveals extensive interspecific hybridization and genetic diversity.</title>
        <authorList>
            <person name="Bredeson J.V."/>
            <person name="Lyons J.B."/>
            <person name="Prochnik S.E."/>
            <person name="Wu G.A."/>
            <person name="Ha C.M."/>
            <person name="Edsinger-Gonzales E."/>
            <person name="Grimwood J."/>
            <person name="Schmutz J."/>
            <person name="Rabbi I.Y."/>
            <person name="Egesi C."/>
            <person name="Nauluvula P."/>
            <person name="Lebot V."/>
            <person name="Ndunguru J."/>
            <person name="Mkamilo G."/>
            <person name="Bart R.S."/>
            <person name="Setter T.L."/>
            <person name="Gleadow R.M."/>
            <person name="Kulakow P."/>
            <person name="Ferguson M.E."/>
            <person name="Rounsley S."/>
            <person name="Rokhsar D.S."/>
        </authorList>
    </citation>
    <scope>NUCLEOTIDE SEQUENCE [LARGE SCALE GENOMIC DNA]</scope>
    <source>
        <strain evidence="2">cv. AM560-2</strain>
    </source>
</reference>
<sequence>MVKDVCMCLRSWVLVLGCMEGLGGLKCTKAEFWMNSGSAAEGGFGCRTCLMMQRLAA</sequence>
<evidence type="ECO:0000313" key="2">
    <source>
        <dbReference type="Proteomes" id="UP000091857"/>
    </source>
</evidence>
<accession>A0ACB7G4J0</accession>
<evidence type="ECO:0000313" key="1">
    <source>
        <dbReference type="EMBL" id="KAG8635125.1"/>
    </source>
</evidence>
<dbReference type="Proteomes" id="UP000091857">
    <property type="component" value="Chromosome 17"/>
</dbReference>
<dbReference type="EMBL" id="CM004403">
    <property type="protein sequence ID" value="KAG8635125.1"/>
    <property type="molecule type" value="Genomic_DNA"/>
</dbReference>